<proteinExistence type="predicted"/>
<dbReference type="Proteomes" id="UP001264340">
    <property type="component" value="Unassembled WGS sequence"/>
</dbReference>
<protein>
    <submittedName>
        <fullName evidence="1">Isocitrate/isopropylmalate dehydrogenase</fullName>
    </submittedName>
</protein>
<sequence length="72" mass="8203">MNKVLKEIGPSVALCLLGSDLGRVKRYLKTGYFCVFTQARSRPLRPEQAILGLRKHLALFANLRPAMLYREL</sequence>
<keyword evidence="2" id="KW-1185">Reference proteome</keyword>
<gene>
    <name evidence="1" type="ORF">J2804_006634</name>
</gene>
<dbReference type="EMBL" id="JAVDRP010000038">
    <property type="protein sequence ID" value="MDR6413196.1"/>
    <property type="molecule type" value="Genomic_DNA"/>
</dbReference>
<comment type="caution">
    <text evidence="1">The sequence shown here is derived from an EMBL/GenBank/DDBJ whole genome shotgun (WGS) entry which is preliminary data.</text>
</comment>
<reference evidence="1 2" key="1">
    <citation type="submission" date="2023-07" db="EMBL/GenBank/DDBJ databases">
        <title>Sorghum-associated microbial communities from plants grown in Nebraska, USA.</title>
        <authorList>
            <person name="Schachtman D."/>
        </authorList>
    </citation>
    <scope>NUCLEOTIDE SEQUENCE [LARGE SCALE GENOMIC DNA]</scope>
    <source>
        <strain evidence="1 2">DS1316</strain>
    </source>
</reference>
<organism evidence="1 2">
    <name type="scientific">Paraburkholderia terricola</name>
    <dbReference type="NCBI Taxonomy" id="169427"/>
    <lineage>
        <taxon>Bacteria</taxon>
        <taxon>Pseudomonadati</taxon>
        <taxon>Pseudomonadota</taxon>
        <taxon>Betaproteobacteria</taxon>
        <taxon>Burkholderiales</taxon>
        <taxon>Burkholderiaceae</taxon>
        <taxon>Paraburkholderia</taxon>
    </lineage>
</organism>
<accession>A0ABU1M2H5</accession>
<name>A0ABU1M2H5_9BURK</name>
<evidence type="ECO:0000313" key="2">
    <source>
        <dbReference type="Proteomes" id="UP001264340"/>
    </source>
</evidence>
<evidence type="ECO:0000313" key="1">
    <source>
        <dbReference type="EMBL" id="MDR6413196.1"/>
    </source>
</evidence>